<feature type="domain" description="ShKT" evidence="16">
    <location>
        <begin position="258"/>
        <end position="298"/>
    </location>
</feature>
<dbReference type="SMART" id="SM00254">
    <property type="entry name" value="ShKT"/>
    <property type="match status" value="1"/>
</dbReference>
<evidence type="ECO:0000256" key="11">
    <source>
        <dbReference type="ARBA" id="ARBA00023002"/>
    </source>
</evidence>
<dbReference type="AlphaFoldDB" id="A0AAV0EH72"/>
<evidence type="ECO:0000256" key="10">
    <source>
        <dbReference type="ARBA" id="ARBA00022989"/>
    </source>
</evidence>
<keyword evidence="9" id="KW-0735">Signal-anchor</keyword>
<dbReference type="InterPro" id="IPR003582">
    <property type="entry name" value="ShKT_dom"/>
</dbReference>
<evidence type="ECO:0000256" key="12">
    <source>
        <dbReference type="ARBA" id="ARBA00023004"/>
    </source>
</evidence>
<keyword evidence="5" id="KW-0812">Transmembrane</keyword>
<dbReference type="EMBL" id="CAMAPF010000930">
    <property type="protein sequence ID" value="CAH9123531.1"/>
    <property type="molecule type" value="Genomic_DNA"/>
</dbReference>
<organism evidence="17 18">
    <name type="scientific">Cuscuta epithymum</name>
    <dbReference type="NCBI Taxonomy" id="186058"/>
    <lineage>
        <taxon>Eukaryota</taxon>
        <taxon>Viridiplantae</taxon>
        <taxon>Streptophyta</taxon>
        <taxon>Embryophyta</taxon>
        <taxon>Tracheophyta</taxon>
        <taxon>Spermatophyta</taxon>
        <taxon>Magnoliopsida</taxon>
        <taxon>eudicotyledons</taxon>
        <taxon>Gunneridae</taxon>
        <taxon>Pentapetalae</taxon>
        <taxon>asterids</taxon>
        <taxon>lamiids</taxon>
        <taxon>Solanales</taxon>
        <taxon>Convolvulaceae</taxon>
        <taxon>Cuscuteae</taxon>
        <taxon>Cuscuta</taxon>
        <taxon>Cuscuta subgen. Cuscuta</taxon>
    </lineage>
</organism>
<keyword evidence="7" id="KW-0256">Endoplasmic reticulum</keyword>
<keyword evidence="6" id="KW-0479">Metal-binding</keyword>
<evidence type="ECO:0000256" key="6">
    <source>
        <dbReference type="ARBA" id="ARBA00022723"/>
    </source>
</evidence>
<dbReference type="GO" id="GO:0004656">
    <property type="term" value="F:procollagen-proline 4-dioxygenase activity"/>
    <property type="evidence" value="ECO:0007669"/>
    <property type="project" value="UniProtKB-EC"/>
</dbReference>
<evidence type="ECO:0000256" key="15">
    <source>
        <dbReference type="SAM" id="SignalP"/>
    </source>
</evidence>
<evidence type="ECO:0000256" key="3">
    <source>
        <dbReference type="ARBA" id="ARBA00006511"/>
    </source>
</evidence>
<evidence type="ECO:0000256" key="8">
    <source>
        <dbReference type="ARBA" id="ARBA00022964"/>
    </source>
</evidence>
<dbReference type="GO" id="GO:0005789">
    <property type="term" value="C:endoplasmic reticulum membrane"/>
    <property type="evidence" value="ECO:0007669"/>
    <property type="project" value="UniProtKB-SubCell"/>
</dbReference>
<dbReference type="Gene3D" id="2.60.120.620">
    <property type="entry name" value="q2cbj1_9rhob like domain"/>
    <property type="match status" value="1"/>
</dbReference>
<comment type="caution">
    <text evidence="17">The sequence shown here is derived from an EMBL/GenBank/DDBJ whole genome shotgun (WGS) entry which is preliminary data.</text>
</comment>
<evidence type="ECO:0000313" key="18">
    <source>
        <dbReference type="Proteomes" id="UP001152523"/>
    </source>
</evidence>
<feature type="chain" id="PRO_5043717897" description="procollagen-proline 4-dioxygenase" evidence="15">
    <location>
        <begin position="17"/>
        <end position="298"/>
    </location>
</feature>
<dbReference type="PANTHER" id="PTHR10869:SF102">
    <property type="entry name" value="PROLYL 4-HYDROXYLASE 12-RELATED"/>
    <property type="match status" value="1"/>
</dbReference>
<evidence type="ECO:0000256" key="4">
    <source>
        <dbReference type="ARBA" id="ARBA00012269"/>
    </source>
</evidence>
<dbReference type="SMART" id="SM00702">
    <property type="entry name" value="P4Hc"/>
    <property type="match status" value="1"/>
</dbReference>
<evidence type="ECO:0000256" key="5">
    <source>
        <dbReference type="ARBA" id="ARBA00022692"/>
    </source>
</evidence>
<keyword evidence="18" id="KW-1185">Reference proteome</keyword>
<accession>A0AAV0EH72</accession>
<keyword evidence="12" id="KW-0408">Iron</keyword>
<comment type="cofactor">
    <cofactor evidence="1">
        <name>L-ascorbate</name>
        <dbReference type="ChEBI" id="CHEBI:38290"/>
    </cofactor>
</comment>
<dbReference type="PROSITE" id="PS51670">
    <property type="entry name" value="SHKT"/>
    <property type="match status" value="1"/>
</dbReference>
<sequence length="298" mass="33456">MVRLLPALILAALASSLDVIFLESRKELRIKQVIQDKDVKLGQRMKSTLPDPTQVVQLSWQPRVFLYRGFLSEEECDHLMDLVHAKHNSSAENGASDYSNMEKDEIVAGIEEKISAWTFLPKENGKPFKVFHNEFDDPEKKYSYFDNNSTEVKDAPLMATVILYISNITAGGHILFPESRSKVWSKSNCGESSNSVRPTKGNALLFFNVNLNATPDNTSTHVRCAVIEGEMAYAIKLFYPTAVTREKEDPIGITSTDCMDEDDSCPRWADIGECDRNPVFMVGSPDYYGTCRKSCNAC</sequence>
<dbReference type="Proteomes" id="UP001152523">
    <property type="component" value="Unassembled WGS sequence"/>
</dbReference>
<evidence type="ECO:0000256" key="7">
    <source>
        <dbReference type="ARBA" id="ARBA00022824"/>
    </source>
</evidence>
<dbReference type="GO" id="GO:0005506">
    <property type="term" value="F:iron ion binding"/>
    <property type="evidence" value="ECO:0007669"/>
    <property type="project" value="InterPro"/>
</dbReference>
<dbReference type="PANTHER" id="PTHR10869">
    <property type="entry name" value="PROLYL 4-HYDROXYLASE ALPHA SUBUNIT"/>
    <property type="match status" value="1"/>
</dbReference>
<reference evidence="17" key="1">
    <citation type="submission" date="2022-07" db="EMBL/GenBank/DDBJ databases">
        <authorList>
            <person name="Macas J."/>
            <person name="Novak P."/>
            <person name="Neumann P."/>
        </authorList>
    </citation>
    <scope>NUCLEOTIDE SEQUENCE</scope>
</reference>
<proteinExistence type="inferred from homology"/>
<keyword evidence="13" id="KW-0472">Membrane</keyword>
<protein>
    <recommendedName>
        <fullName evidence="4">procollagen-proline 4-dioxygenase</fullName>
        <ecNumber evidence="4">1.14.11.2</ecNumber>
    </recommendedName>
</protein>
<gene>
    <name evidence="17" type="ORF">CEPIT_LOCUS25288</name>
</gene>
<name>A0AAV0EH72_9ASTE</name>
<keyword evidence="11" id="KW-0560">Oxidoreductase</keyword>
<evidence type="ECO:0000256" key="9">
    <source>
        <dbReference type="ARBA" id="ARBA00022968"/>
    </source>
</evidence>
<evidence type="ECO:0000256" key="13">
    <source>
        <dbReference type="ARBA" id="ARBA00023136"/>
    </source>
</evidence>
<evidence type="ECO:0000256" key="1">
    <source>
        <dbReference type="ARBA" id="ARBA00001961"/>
    </source>
</evidence>
<comment type="similarity">
    <text evidence="3">Belongs to the P4HA family.</text>
</comment>
<keyword evidence="10" id="KW-1133">Transmembrane helix</keyword>
<comment type="catalytic activity">
    <reaction evidence="14">
        <text>L-prolyl-[collagen] + 2-oxoglutarate + O2 = trans-4-hydroxy-L-prolyl-[collagen] + succinate + CO2</text>
        <dbReference type="Rhea" id="RHEA:18945"/>
        <dbReference type="Rhea" id="RHEA-COMP:11676"/>
        <dbReference type="Rhea" id="RHEA-COMP:11680"/>
        <dbReference type="ChEBI" id="CHEBI:15379"/>
        <dbReference type="ChEBI" id="CHEBI:16526"/>
        <dbReference type="ChEBI" id="CHEBI:16810"/>
        <dbReference type="ChEBI" id="CHEBI:30031"/>
        <dbReference type="ChEBI" id="CHEBI:50342"/>
        <dbReference type="ChEBI" id="CHEBI:61965"/>
        <dbReference type="EC" id="1.14.11.2"/>
    </reaction>
</comment>
<keyword evidence="15" id="KW-0732">Signal</keyword>
<evidence type="ECO:0000256" key="2">
    <source>
        <dbReference type="ARBA" id="ARBA00004648"/>
    </source>
</evidence>
<keyword evidence="8" id="KW-0223">Dioxygenase</keyword>
<dbReference type="GO" id="GO:0031418">
    <property type="term" value="F:L-ascorbic acid binding"/>
    <property type="evidence" value="ECO:0007669"/>
    <property type="project" value="InterPro"/>
</dbReference>
<dbReference type="InterPro" id="IPR006620">
    <property type="entry name" value="Pro_4_hyd_alph"/>
</dbReference>
<dbReference type="InterPro" id="IPR045054">
    <property type="entry name" value="P4HA-like"/>
</dbReference>
<comment type="subcellular location">
    <subcellularLocation>
        <location evidence="2">Endoplasmic reticulum membrane</location>
        <topology evidence="2">Single-pass type II membrane protein</topology>
    </subcellularLocation>
</comment>
<dbReference type="EC" id="1.14.11.2" evidence="4"/>
<evidence type="ECO:0000313" key="17">
    <source>
        <dbReference type="EMBL" id="CAH9123531.1"/>
    </source>
</evidence>
<evidence type="ECO:0000256" key="14">
    <source>
        <dbReference type="ARBA" id="ARBA00049169"/>
    </source>
</evidence>
<evidence type="ECO:0000259" key="16">
    <source>
        <dbReference type="PROSITE" id="PS51670"/>
    </source>
</evidence>
<feature type="signal peptide" evidence="15">
    <location>
        <begin position="1"/>
        <end position="16"/>
    </location>
</feature>